<dbReference type="Proteomes" id="UP001206312">
    <property type="component" value="Unassembled WGS sequence"/>
</dbReference>
<dbReference type="InterPro" id="IPR003644">
    <property type="entry name" value="Calx_beta"/>
</dbReference>
<dbReference type="Gene3D" id="2.60.40.2030">
    <property type="match status" value="2"/>
</dbReference>
<dbReference type="Pfam" id="PF03160">
    <property type="entry name" value="Calx-beta"/>
    <property type="match status" value="2"/>
</dbReference>
<feature type="domain" description="Calx-beta" evidence="4">
    <location>
        <begin position="4"/>
        <end position="108"/>
    </location>
</feature>
<evidence type="ECO:0000256" key="2">
    <source>
        <dbReference type="ARBA" id="ARBA00022737"/>
    </source>
</evidence>
<dbReference type="RefSeq" id="WP_305882153.1">
    <property type="nucleotide sequence ID" value="NZ_JAMXIB010000034.1"/>
</dbReference>
<keyword evidence="6" id="KW-1185">Reference proteome</keyword>
<sequence>DVTVTEGAGMLFTVTLNNAVSGGFSVTTGYTGGTATGGGLPLVSPEDYNNAPQVLNFAGTAGETQQFTVATLNDAILEGPETFTITLSASNSAIVDSDTATGTINDNDSAAITIGDVTATEGTGLQFTVTLNNAVANGFTVTSGYTDGTATGGLPVLTSPEDYNNAPQVLNFAGTAGETQQFTVATLDDAIVEGTET</sequence>
<dbReference type="EMBL" id="JAMXIB010000034">
    <property type="protein sequence ID" value="MCO5726091.1"/>
    <property type="molecule type" value="Genomic_DNA"/>
</dbReference>
<evidence type="ECO:0000256" key="1">
    <source>
        <dbReference type="ARBA" id="ARBA00022729"/>
    </source>
</evidence>
<feature type="non-terminal residue" evidence="5">
    <location>
        <position position="1"/>
    </location>
</feature>
<comment type="caution">
    <text evidence="5">The sequence shown here is derived from an EMBL/GenBank/DDBJ whole genome shotgun (WGS) entry which is preliminary data.</text>
</comment>
<keyword evidence="2" id="KW-0677">Repeat</keyword>
<accession>A0ABT1B1C8</accession>
<protein>
    <recommendedName>
        <fullName evidence="4">Calx-beta domain-containing protein</fullName>
    </recommendedName>
</protein>
<feature type="non-terminal residue" evidence="5">
    <location>
        <position position="197"/>
    </location>
</feature>
<evidence type="ECO:0000313" key="5">
    <source>
        <dbReference type="EMBL" id="MCO5726091.1"/>
    </source>
</evidence>
<gene>
    <name evidence="5" type="ORF">NG653_14645</name>
</gene>
<evidence type="ECO:0000313" key="6">
    <source>
        <dbReference type="Proteomes" id="UP001206312"/>
    </source>
</evidence>
<organism evidence="5 6">
    <name type="scientific">Robiginitalea marina</name>
    <dbReference type="NCBI Taxonomy" id="2954105"/>
    <lineage>
        <taxon>Bacteria</taxon>
        <taxon>Pseudomonadati</taxon>
        <taxon>Bacteroidota</taxon>
        <taxon>Flavobacteriia</taxon>
        <taxon>Flavobacteriales</taxon>
        <taxon>Flavobacteriaceae</taxon>
        <taxon>Robiginitalea</taxon>
    </lineage>
</organism>
<keyword evidence="1" id="KW-0732">Signal</keyword>
<feature type="domain" description="Calx-beta" evidence="4">
    <location>
        <begin position="125"/>
        <end position="197"/>
    </location>
</feature>
<name>A0ABT1B1C8_9FLAO</name>
<dbReference type="SUPFAM" id="SSF141072">
    <property type="entry name" value="CalX-like"/>
    <property type="match status" value="2"/>
</dbReference>
<reference evidence="5 6" key="1">
    <citation type="submission" date="2022-06" db="EMBL/GenBank/DDBJ databases">
        <authorList>
            <person name="Xuan X."/>
        </authorList>
    </citation>
    <scope>NUCLEOTIDE SEQUENCE [LARGE SCALE GENOMIC DNA]</scope>
    <source>
        <strain evidence="5 6">2V75</strain>
    </source>
</reference>
<dbReference type="InterPro" id="IPR038081">
    <property type="entry name" value="CalX-like_sf"/>
</dbReference>
<evidence type="ECO:0000259" key="4">
    <source>
        <dbReference type="Pfam" id="PF03160"/>
    </source>
</evidence>
<proteinExistence type="predicted"/>
<keyword evidence="3" id="KW-0106">Calcium</keyword>
<evidence type="ECO:0000256" key="3">
    <source>
        <dbReference type="ARBA" id="ARBA00022837"/>
    </source>
</evidence>